<dbReference type="SUPFAM" id="SSF56059">
    <property type="entry name" value="Glutathione synthetase ATP-binding domain-like"/>
    <property type="match status" value="1"/>
</dbReference>
<dbReference type="InterPro" id="IPR040570">
    <property type="entry name" value="LAL_C2"/>
</dbReference>
<evidence type="ECO:0000256" key="3">
    <source>
        <dbReference type="ARBA" id="ARBA00022840"/>
    </source>
</evidence>
<dbReference type="AlphaFoldDB" id="A0A1M6QGH9"/>
<evidence type="ECO:0000313" key="6">
    <source>
        <dbReference type="EMBL" id="SHK19349.1"/>
    </source>
</evidence>
<organism evidence="6 7">
    <name type="scientific">Paramaledivibacter caminithermalis (strain DSM 15212 / CIP 107654 / DViRD3)</name>
    <name type="common">Clostridium caminithermale</name>
    <dbReference type="NCBI Taxonomy" id="1121301"/>
    <lineage>
        <taxon>Bacteria</taxon>
        <taxon>Bacillati</taxon>
        <taxon>Bacillota</taxon>
        <taxon>Clostridia</taxon>
        <taxon>Peptostreptococcales</taxon>
        <taxon>Caminicellaceae</taxon>
        <taxon>Paramaledivibacter</taxon>
    </lineage>
</organism>
<dbReference type="GO" id="GO:0005524">
    <property type="term" value="F:ATP binding"/>
    <property type="evidence" value="ECO:0007669"/>
    <property type="project" value="UniProtKB-UniRule"/>
</dbReference>
<feature type="domain" description="ATP-grasp" evidence="5">
    <location>
        <begin position="113"/>
        <end position="307"/>
    </location>
</feature>
<protein>
    <submittedName>
        <fullName evidence="6">Biotin carboxylase</fullName>
    </submittedName>
</protein>
<gene>
    <name evidence="6" type="ORF">SAMN02745912_02570</name>
</gene>
<reference evidence="6 7" key="1">
    <citation type="submission" date="2016-11" db="EMBL/GenBank/DDBJ databases">
        <authorList>
            <person name="Jaros S."/>
            <person name="Januszkiewicz K."/>
            <person name="Wedrychowicz H."/>
        </authorList>
    </citation>
    <scope>NUCLEOTIDE SEQUENCE [LARGE SCALE GENOMIC DNA]</scope>
    <source>
        <strain evidence="6 7">DSM 15212</strain>
    </source>
</reference>
<dbReference type="EMBL" id="FRAG01000034">
    <property type="protein sequence ID" value="SHK19349.1"/>
    <property type="molecule type" value="Genomic_DNA"/>
</dbReference>
<keyword evidence="7" id="KW-1185">Reference proteome</keyword>
<dbReference type="Gene3D" id="3.40.50.20">
    <property type="match status" value="1"/>
</dbReference>
<dbReference type="STRING" id="1121301.SAMN02745912_02570"/>
<accession>A0A1M6QGH9</accession>
<evidence type="ECO:0000313" key="7">
    <source>
        <dbReference type="Proteomes" id="UP000184465"/>
    </source>
</evidence>
<dbReference type="GO" id="GO:0046872">
    <property type="term" value="F:metal ion binding"/>
    <property type="evidence" value="ECO:0007669"/>
    <property type="project" value="InterPro"/>
</dbReference>
<name>A0A1M6QGH9_PARC5</name>
<dbReference type="GO" id="GO:0016874">
    <property type="term" value="F:ligase activity"/>
    <property type="evidence" value="ECO:0007669"/>
    <property type="project" value="UniProtKB-KW"/>
</dbReference>
<dbReference type="PROSITE" id="PS50975">
    <property type="entry name" value="ATP_GRASP"/>
    <property type="match status" value="1"/>
</dbReference>
<dbReference type="Proteomes" id="UP000184465">
    <property type="component" value="Unassembled WGS sequence"/>
</dbReference>
<evidence type="ECO:0000259" key="5">
    <source>
        <dbReference type="PROSITE" id="PS50975"/>
    </source>
</evidence>
<keyword evidence="3 4" id="KW-0067">ATP-binding</keyword>
<dbReference type="RefSeq" id="WP_073150713.1">
    <property type="nucleotide sequence ID" value="NZ_FRAG01000034.1"/>
</dbReference>
<dbReference type="Pfam" id="PF18603">
    <property type="entry name" value="LAL_C2"/>
    <property type="match status" value="1"/>
</dbReference>
<sequence>MNKNLLIVESGSQFYRRYIMEAAVNMGVNIILITSKQVLWEHELCKKIVFADTKNPVDAYQKLSRCIDLKYLDGILTYDEPSIISTSQLAQMLELPFISPGTALKARNKSLMRQSFKLNNLLTPKFVEINMVDELAKKLEEFELPVVIKPTAGMASVGVIKIEHKSQIPQILEKIRGIQFEDVSSFLIEEYLEGNEVSVESIVCNGNVTHFGITQKYTCAEPYFEEIGHSFPAILPEKLEGQILKTAENGIKALGINIGVTHTEIRLTPKGPAIVEIGARLGGDKIPYLIKLATGIDVAKEAIKVAIGEIRAVDIDKKLTKGSAIKFIIPKDGAEILEYPDLKKISNISGVEELYFKHRLGALRLPPEKFFTRLGFVTAVGDSPKEAYKIASEAVEALDIKYV</sequence>
<dbReference type="InterPro" id="IPR041472">
    <property type="entry name" value="BL00235/CARNS1_N"/>
</dbReference>
<dbReference type="InterPro" id="IPR052032">
    <property type="entry name" value="ATP-dep_AA_Ligase"/>
</dbReference>
<evidence type="ECO:0000256" key="2">
    <source>
        <dbReference type="ARBA" id="ARBA00022741"/>
    </source>
</evidence>
<dbReference type="Pfam" id="PF13535">
    <property type="entry name" value="ATP-grasp_4"/>
    <property type="match status" value="1"/>
</dbReference>
<dbReference type="Pfam" id="PF18130">
    <property type="entry name" value="ATPgrasp_N"/>
    <property type="match status" value="1"/>
</dbReference>
<proteinExistence type="predicted"/>
<dbReference type="Gene3D" id="3.30.470.20">
    <property type="entry name" value="ATP-grasp fold, B domain"/>
    <property type="match status" value="1"/>
</dbReference>
<dbReference type="SMART" id="SM01209">
    <property type="entry name" value="GARS_A"/>
    <property type="match status" value="1"/>
</dbReference>
<keyword evidence="2 4" id="KW-0547">Nucleotide-binding</keyword>
<keyword evidence="1" id="KW-0436">Ligase</keyword>
<evidence type="ECO:0000256" key="1">
    <source>
        <dbReference type="ARBA" id="ARBA00022598"/>
    </source>
</evidence>
<dbReference type="InterPro" id="IPR011761">
    <property type="entry name" value="ATP-grasp"/>
</dbReference>
<dbReference type="PANTHER" id="PTHR43585:SF2">
    <property type="entry name" value="ATP-GRASP ENZYME FSQD"/>
    <property type="match status" value="1"/>
</dbReference>
<evidence type="ECO:0000256" key="4">
    <source>
        <dbReference type="PROSITE-ProRule" id="PRU00409"/>
    </source>
</evidence>
<dbReference type="PANTHER" id="PTHR43585">
    <property type="entry name" value="FUMIPYRROLE BIOSYNTHESIS PROTEIN C"/>
    <property type="match status" value="1"/>
</dbReference>